<reference evidence="1 2" key="1">
    <citation type="submission" date="2019-07" db="EMBL/GenBank/DDBJ databases">
        <title>Whole genome shotgun sequence of Adhaeribacter aerolatus NBRC 106133.</title>
        <authorList>
            <person name="Hosoyama A."/>
            <person name="Uohara A."/>
            <person name="Ohji S."/>
            <person name="Ichikawa N."/>
        </authorList>
    </citation>
    <scope>NUCLEOTIDE SEQUENCE [LARGE SCALE GENOMIC DNA]</scope>
    <source>
        <strain evidence="1 2">NBRC 106133</strain>
    </source>
</reference>
<proteinExistence type="predicted"/>
<evidence type="ECO:0008006" key="3">
    <source>
        <dbReference type="Google" id="ProtNLM"/>
    </source>
</evidence>
<evidence type="ECO:0000313" key="1">
    <source>
        <dbReference type="EMBL" id="GEO07137.1"/>
    </source>
</evidence>
<organism evidence="1 2">
    <name type="scientific">Adhaeribacter aerolatus</name>
    <dbReference type="NCBI Taxonomy" id="670289"/>
    <lineage>
        <taxon>Bacteria</taxon>
        <taxon>Pseudomonadati</taxon>
        <taxon>Bacteroidota</taxon>
        <taxon>Cytophagia</taxon>
        <taxon>Cytophagales</taxon>
        <taxon>Hymenobacteraceae</taxon>
        <taxon>Adhaeribacter</taxon>
    </lineage>
</organism>
<gene>
    <name evidence="1" type="ORF">AAE02nite_48010</name>
</gene>
<keyword evidence="2" id="KW-1185">Reference proteome</keyword>
<dbReference type="AlphaFoldDB" id="A0A512B5T3"/>
<comment type="caution">
    <text evidence="1">The sequence shown here is derived from an EMBL/GenBank/DDBJ whole genome shotgun (WGS) entry which is preliminary data.</text>
</comment>
<name>A0A512B5T3_9BACT</name>
<sequence length="55" mass="6544">MSCPKYRLTKKLTEMKEKDVEERIVARYLTNDMSYIKVADEGGVDYRSLHCWVKD</sequence>
<dbReference type="Proteomes" id="UP000321532">
    <property type="component" value="Unassembled WGS sequence"/>
</dbReference>
<evidence type="ECO:0000313" key="2">
    <source>
        <dbReference type="Proteomes" id="UP000321532"/>
    </source>
</evidence>
<protein>
    <recommendedName>
        <fullName evidence="3">Transposase</fullName>
    </recommendedName>
</protein>
<dbReference type="EMBL" id="BJYS01000052">
    <property type="protein sequence ID" value="GEO07137.1"/>
    <property type="molecule type" value="Genomic_DNA"/>
</dbReference>
<accession>A0A512B5T3</accession>